<name>A0AAN6MUP4_9PEZI</name>
<dbReference type="Pfam" id="PF00704">
    <property type="entry name" value="Glyco_hydro_18"/>
    <property type="match status" value="1"/>
</dbReference>
<evidence type="ECO:0000256" key="9">
    <source>
        <dbReference type="ARBA" id="ARBA00023277"/>
    </source>
</evidence>
<keyword evidence="8" id="KW-0146">Chitin degradation</keyword>
<dbReference type="GO" id="GO:0008843">
    <property type="term" value="F:endochitinase activity"/>
    <property type="evidence" value="ECO:0007669"/>
    <property type="project" value="UniProtKB-EC"/>
</dbReference>
<keyword evidence="9" id="KW-0119">Carbohydrate metabolism</keyword>
<dbReference type="SUPFAM" id="SSF51445">
    <property type="entry name" value="(Trans)glycosidases"/>
    <property type="match status" value="1"/>
</dbReference>
<dbReference type="AlphaFoldDB" id="A0AAN6MUP4"/>
<dbReference type="GO" id="GO:0005576">
    <property type="term" value="C:extracellular region"/>
    <property type="evidence" value="ECO:0007669"/>
    <property type="project" value="UniProtKB-SubCell"/>
</dbReference>
<dbReference type="PROSITE" id="PS51910">
    <property type="entry name" value="GH18_2"/>
    <property type="match status" value="1"/>
</dbReference>
<evidence type="ECO:0000256" key="10">
    <source>
        <dbReference type="ARBA" id="ARBA00023295"/>
    </source>
</evidence>
<feature type="domain" description="GH18" evidence="14">
    <location>
        <begin position="37"/>
        <end position="401"/>
    </location>
</feature>
<evidence type="ECO:0000256" key="5">
    <source>
        <dbReference type="ARBA" id="ARBA00022525"/>
    </source>
</evidence>
<protein>
    <recommendedName>
        <fullName evidence="4">chitinase</fullName>
        <ecNumber evidence="4">3.2.1.14</ecNumber>
    </recommendedName>
</protein>
<dbReference type="PANTHER" id="PTHR11177:SF384">
    <property type="entry name" value="CHITINASE"/>
    <property type="match status" value="1"/>
</dbReference>
<evidence type="ECO:0000256" key="1">
    <source>
        <dbReference type="ARBA" id="ARBA00000822"/>
    </source>
</evidence>
<dbReference type="SMART" id="SM00636">
    <property type="entry name" value="Glyco_18"/>
    <property type="match status" value="1"/>
</dbReference>
<dbReference type="InterPro" id="IPR017853">
    <property type="entry name" value="GH"/>
</dbReference>
<dbReference type="EMBL" id="MU854095">
    <property type="protein sequence ID" value="KAK3933669.1"/>
    <property type="molecule type" value="Genomic_DNA"/>
</dbReference>
<evidence type="ECO:0000256" key="7">
    <source>
        <dbReference type="ARBA" id="ARBA00022801"/>
    </source>
</evidence>
<dbReference type="Proteomes" id="UP001303473">
    <property type="component" value="Unassembled WGS sequence"/>
</dbReference>
<dbReference type="Gene3D" id="3.10.50.10">
    <property type="match status" value="1"/>
</dbReference>
<feature type="chain" id="PRO_5042842706" description="chitinase" evidence="13">
    <location>
        <begin position="23"/>
        <end position="425"/>
    </location>
</feature>
<comment type="caution">
    <text evidence="15">The sequence shown here is derived from an EMBL/GenBank/DDBJ whole genome shotgun (WGS) entry which is preliminary data.</text>
</comment>
<keyword evidence="10 12" id="KW-0326">Glycosidase</keyword>
<sequence>MSEPLLHSIFAYVVFCTAVSQSTPTGQDTKCSMNNTYQNGVYFTNWGIYSADYQPASLPALKLSHLFYAFANIQPSGEVVSSDTYADLEKHYPTDSWNDNGNTDAYGCVKQIYLLKKANRGLKVMLSIGGWTYAPAFPAAVSTNAARATFASSAVSLITDWGFDGIDIDWEWQNPPPTPADAENFVLLLKAVRSALDNASAQSGLDYHFLLTVAAPAGPITYNALNLKDMAGFTDFFNLMGYDYAGSFSAFSGHQANLYPNPNNSNATPFSTDKAITDYIQAGVPSNKIVLGMPTYGRHFSSTAGLGKTFTITNGTTDVYEYNTLPKPGATEMNDMIAGATYSYDPVSKELVSYDTVSSVQHKVGYIQSRSLGGGMFWEASGDRNDSSSLIAASFSALGGIDATLNLLSYPNSRYSNIAAGMPGE</sequence>
<dbReference type="GO" id="GO:0008061">
    <property type="term" value="F:chitin binding"/>
    <property type="evidence" value="ECO:0007669"/>
    <property type="project" value="InterPro"/>
</dbReference>
<proteinExistence type="inferred from homology"/>
<evidence type="ECO:0000259" key="14">
    <source>
        <dbReference type="PROSITE" id="PS51910"/>
    </source>
</evidence>
<comment type="similarity">
    <text evidence="3">Belongs to the glycosyl hydrolase 18 family. Chitinase class V subfamily.</text>
</comment>
<dbReference type="GO" id="GO:0006032">
    <property type="term" value="P:chitin catabolic process"/>
    <property type="evidence" value="ECO:0007669"/>
    <property type="project" value="UniProtKB-KW"/>
</dbReference>
<evidence type="ECO:0000256" key="13">
    <source>
        <dbReference type="SAM" id="SignalP"/>
    </source>
</evidence>
<evidence type="ECO:0000313" key="16">
    <source>
        <dbReference type="Proteomes" id="UP001303473"/>
    </source>
</evidence>
<dbReference type="SUPFAM" id="SSF54556">
    <property type="entry name" value="Chitinase insertion domain"/>
    <property type="match status" value="1"/>
</dbReference>
<dbReference type="PROSITE" id="PS01095">
    <property type="entry name" value="GH18_1"/>
    <property type="match status" value="1"/>
</dbReference>
<keyword evidence="16" id="KW-1185">Reference proteome</keyword>
<keyword evidence="11" id="KW-0624">Polysaccharide degradation</keyword>
<dbReference type="InterPro" id="IPR011583">
    <property type="entry name" value="Chitinase_II/V-like_cat"/>
</dbReference>
<keyword evidence="6 13" id="KW-0732">Signal</keyword>
<dbReference type="GO" id="GO:0000272">
    <property type="term" value="P:polysaccharide catabolic process"/>
    <property type="evidence" value="ECO:0007669"/>
    <property type="project" value="UniProtKB-KW"/>
</dbReference>
<evidence type="ECO:0000256" key="3">
    <source>
        <dbReference type="ARBA" id="ARBA00008682"/>
    </source>
</evidence>
<dbReference type="InterPro" id="IPR050314">
    <property type="entry name" value="Glycosyl_Hydrlase_18"/>
</dbReference>
<evidence type="ECO:0000256" key="12">
    <source>
        <dbReference type="RuleBase" id="RU000489"/>
    </source>
</evidence>
<evidence type="ECO:0000256" key="4">
    <source>
        <dbReference type="ARBA" id="ARBA00012729"/>
    </source>
</evidence>
<keyword evidence="7 12" id="KW-0378">Hydrolase</keyword>
<dbReference type="PANTHER" id="PTHR11177">
    <property type="entry name" value="CHITINASE"/>
    <property type="match status" value="1"/>
</dbReference>
<evidence type="ECO:0000256" key="11">
    <source>
        <dbReference type="ARBA" id="ARBA00023326"/>
    </source>
</evidence>
<dbReference type="EC" id="3.2.1.14" evidence="4"/>
<gene>
    <name evidence="15" type="ORF">QBC46DRAFT_432049</name>
</gene>
<dbReference type="Gene3D" id="3.20.20.80">
    <property type="entry name" value="Glycosidases"/>
    <property type="match status" value="1"/>
</dbReference>
<dbReference type="CDD" id="cd06548">
    <property type="entry name" value="GH18_chitinase"/>
    <property type="match status" value="1"/>
</dbReference>
<dbReference type="InterPro" id="IPR029070">
    <property type="entry name" value="Chitinase_insertion_sf"/>
</dbReference>
<keyword evidence="5" id="KW-0964">Secreted</keyword>
<organism evidence="15 16">
    <name type="scientific">Diplogelasinospora grovesii</name>
    <dbReference type="NCBI Taxonomy" id="303347"/>
    <lineage>
        <taxon>Eukaryota</taxon>
        <taxon>Fungi</taxon>
        <taxon>Dikarya</taxon>
        <taxon>Ascomycota</taxon>
        <taxon>Pezizomycotina</taxon>
        <taxon>Sordariomycetes</taxon>
        <taxon>Sordariomycetidae</taxon>
        <taxon>Sordariales</taxon>
        <taxon>Diplogelasinosporaceae</taxon>
        <taxon>Diplogelasinospora</taxon>
    </lineage>
</organism>
<comment type="catalytic activity">
    <reaction evidence="1">
        <text>Random endo-hydrolysis of N-acetyl-beta-D-glucosaminide (1-&gt;4)-beta-linkages in chitin and chitodextrins.</text>
        <dbReference type="EC" id="3.2.1.14"/>
    </reaction>
</comment>
<accession>A0AAN6MUP4</accession>
<evidence type="ECO:0000256" key="2">
    <source>
        <dbReference type="ARBA" id="ARBA00004613"/>
    </source>
</evidence>
<evidence type="ECO:0000313" key="15">
    <source>
        <dbReference type="EMBL" id="KAK3933669.1"/>
    </source>
</evidence>
<comment type="subcellular location">
    <subcellularLocation>
        <location evidence="2">Secreted</location>
    </subcellularLocation>
</comment>
<feature type="signal peptide" evidence="13">
    <location>
        <begin position="1"/>
        <end position="22"/>
    </location>
</feature>
<evidence type="ECO:0000256" key="8">
    <source>
        <dbReference type="ARBA" id="ARBA00023024"/>
    </source>
</evidence>
<dbReference type="InterPro" id="IPR001223">
    <property type="entry name" value="Glyco_hydro18_cat"/>
</dbReference>
<evidence type="ECO:0000256" key="6">
    <source>
        <dbReference type="ARBA" id="ARBA00022729"/>
    </source>
</evidence>
<reference evidence="16" key="1">
    <citation type="journal article" date="2023" name="Mol. Phylogenet. Evol.">
        <title>Genome-scale phylogeny and comparative genomics of the fungal order Sordariales.</title>
        <authorList>
            <person name="Hensen N."/>
            <person name="Bonometti L."/>
            <person name="Westerberg I."/>
            <person name="Brannstrom I.O."/>
            <person name="Guillou S."/>
            <person name="Cros-Aarteil S."/>
            <person name="Calhoun S."/>
            <person name="Haridas S."/>
            <person name="Kuo A."/>
            <person name="Mondo S."/>
            <person name="Pangilinan J."/>
            <person name="Riley R."/>
            <person name="LaButti K."/>
            <person name="Andreopoulos B."/>
            <person name="Lipzen A."/>
            <person name="Chen C."/>
            <person name="Yan M."/>
            <person name="Daum C."/>
            <person name="Ng V."/>
            <person name="Clum A."/>
            <person name="Steindorff A."/>
            <person name="Ohm R.A."/>
            <person name="Martin F."/>
            <person name="Silar P."/>
            <person name="Natvig D.O."/>
            <person name="Lalanne C."/>
            <person name="Gautier V."/>
            <person name="Ament-Velasquez S.L."/>
            <person name="Kruys A."/>
            <person name="Hutchinson M.I."/>
            <person name="Powell A.J."/>
            <person name="Barry K."/>
            <person name="Miller A.N."/>
            <person name="Grigoriev I.V."/>
            <person name="Debuchy R."/>
            <person name="Gladieux P."/>
            <person name="Hiltunen Thoren M."/>
            <person name="Johannesson H."/>
        </authorList>
    </citation>
    <scope>NUCLEOTIDE SEQUENCE [LARGE SCALE GENOMIC DNA]</scope>
    <source>
        <strain evidence="16">CBS 340.73</strain>
    </source>
</reference>
<dbReference type="FunFam" id="3.20.20.80:FF:000075">
    <property type="entry name" value="Sporulation-specific chitinase"/>
    <property type="match status" value="1"/>
</dbReference>
<dbReference type="InterPro" id="IPR001579">
    <property type="entry name" value="Glyco_hydro_18_chit_AS"/>
</dbReference>